<proteinExistence type="predicted"/>
<evidence type="ECO:0000313" key="3">
    <source>
        <dbReference type="Proteomes" id="UP001372338"/>
    </source>
</evidence>
<gene>
    <name evidence="2" type="ORF">RIF29_16925</name>
</gene>
<keyword evidence="1" id="KW-0175">Coiled coil</keyword>
<dbReference type="AlphaFoldDB" id="A0AAN9IK60"/>
<keyword evidence="3" id="KW-1185">Reference proteome</keyword>
<dbReference type="Proteomes" id="UP001372338">
    <property type="component" value="Unassembled WGS sequence"/>
</dbReference>
<feature type="coiled-coil region" evidence="1">
    <location>
        <begin position="166"/>
        <end position="196"/>
    </location>
</feature>
<accession>A0AAN9IK60</accession>
<evidence type="ECO:0000256" key="1">
    <source>
        <dbReference type="SAM" id="Coils"/>
    </source>
</evidence>
<evidence type="ECO:0000313" key="2">
    <source>
        <dbReference type="EMBL" id="KAK7275801.1"/>
    </source>
</evidence>
<protein>
    <submittedName>
        <fullName evidence="2">Uncharacterized protein</fullName>
    </submittedName>
</protein>
<dbReference type="PANTHER" id="PTHR33735">
    <property type="entry name" value="EXPRESSED PROTEIN"/>
    <property type="match status" value="1"/>
</dbReference>
<comment type="caution">
    <text evidence="2">The sequence shown here is derived from an EMBL/GenBank/DDBJ whole genome shotgun (WGS) entry which is preliminary data.</text>
</comment>
<name>A0AAN9IK60_CROPI</name>
<dbReference type="PANTHER" id="PTHR33735:SF14">
    <property type="entry name" value="PHAGE CAPSID SCAFFOLDING PROTEIN (GPO) SERINE PEPTIDASE"/>
    <property type="match status" value="1"/>
</dbReference>
<sequence>MANTIFTLKSSTCLGLGTFRRCQASKSEHPTHHHLGFYSKSKFNRISIPDQKLALRFQNDFRRKMNMAVFANIPQGAPLPADPSPGHWKGWAIGATVTLLLSFSRGKWGPLLQLKDKIEITIEEVERVADIVEEVAERVEKVADEAAKYLPEGKLHDYAEIVGKVAEDIDKLAENAEHTLEKVEVMEKEVESLIESTAQEKTSVASNTAKDQK</sequence>
<organism evidence="2 3">
    <name type="scientific">Crotalaria pallida</name>
    <name type="common">Smooth rattlebox</name>
    <name type="synonym">Crotalaria striata</name>
    <dbReference type="NCBI Taxonomy" id="3830"/>
    <lineage>
        <taxon>Eukaryota</taxon>
        <taxon>Viridiplantae</taxon>
        <taxon>Streptophyta</taxon>
        <taxon>Embryophyta</taxon>
        <taxon>Tracheophyta</taxon>
        <taxon>Spermatophyta</taxon>
        <taxon>Magnoliopsida</taxon>
        <taxon>eudicotyledons</taxon>
        <taxon>Gunneridae</taxon>
        <taxon>Pentapetalae</taxon>
        <taxon>rosids</taxon>
        <taxon>fabids</taxon>
        <taxon>Fabales</taxon>
        <taxon>Fabaceae</taxon>
        <taxon>Papilionoideae</taxon>
        <taxon>50 kb inversion clade</taxon>
        <taxon>genistoids sensu lato</taxon>
        <taxon>core genistoids</taxon>
        <taxon>Crotalarieae</taxon>
        <taxon>Crotalaria</taxon>
    </lineage>
</organism>
<dbReference type="EMBL" id="JAYWIO010000003">
    <property type="protein sequence ID" value="KAK7275801.1"/>
    <property type="molecule type" value="Genomic_DNA"/>
</dbReference>
<reference evidence="2 3" key="1">
    <citation type="submission" date="2024-01" db="EMBL/GenBank/DDBJ databases">
        <title>The genomes of 5 underutilized Papilionoideae crops provide insights into root nodulation and disease resistanc.</title>
        <authorList>
            <person name="Yuan L."/>
        </authorList>
    </citation>
    <scope>NUCLEOTIDE SEQUENCE [LARGE SCALE GENOMIC DNA]</scope>
    <source>
        <strain evidence="2">ZHUSHIDOU_FW_LH</strain>
        <tissue evidence="2">Leaf</tissue>
    </source>
</reference>